<feature type="transmembrane region" description="Helical" evidence="1">
    <location>
        <begin position="24"/>
        <end position="41"/>
    </location>
</feature>
<protein>
    <recommendedName>
        <fullName evidence="2">DUF6533 domain-containing protein</fullName>
    </recommendedName>
</protein>
<feature type="transmembrane region" description="Helical" evidence="1">
    <location>
        <begin position="62"/>
        <end position="83"/>
    </location>
</feature>
<sequence>MSSSTTSSENASVDLLSDLRTSNYFILLAIVPVLYDWVVTLPREVEAFWTGAARPFSTSLYFANRLVSLGMAVVEVVGLAAPLSTEACRIRGEALDIPDSASMIIAIPGSCAGYSFVGLVLSFISYIPLAAFTASRAYALSQRRLLSFVIFVVLLAPLPMNAAMFQYLHPKVAAPPVGCTVVDSTPPVIGNITLTFFMLVLQATNGTSAGVVYFLVVIVLNTADLVFTGYSLLTSPELSGRNEDATINDVTSLTTIIRVYFPPILISRFLLDLQEAYQRKVVWLDSENSLHASRDANVGGMSSIGFTAALGALGATVEPMEAAGWIPSDNRDDHHEEHVDSEATVDPPYPMAQAHHVALEMETMGAQHAGWHKDGVVLACAQLLWPDEPDDVPAQVWMGEPSVVSDRLQAGRMSAE</sequence>
<keyword evidence="1" id="KW-1133">Transmembrane helix</keyword>
<keyword evidence="1" id="KW-0812">Transmembrane</keyword>
<feature type="transmembrane region" description="Helical" evidence="1">
    <location>
        <begin position="188"/>
        <end position="204"/>
    </location>
</feature>
<organism evidence="3 4">
    <name type="scientific">Ganoderma sinense ZZ0214-1</name>
    <dbReference type="NCBI Taxonomy" id="1077348"/>
    <lineage>
        <taxon>Eukaryota</taxon>
        <taxon>Fungi</taxon>
        <taxon>Dikarya</taxon>
        <taxon>Basidiomycota</taxon>
        <taxon>Agaricomycotina</taxon>
        <taxon>Agaricomycetes</taxon>
        <taxon>Polyporales</taxon>
        <taxon>Polyporaceae</taxon>
        <taxon>Ganoderma</taxon>
    </lineage>
</organism>
<evidence type="ECO:0000259" key="2">
    <source>
        <dbReference type="Pfam" id="PF20151"/>
    </source>
</evidence>
<feature type="domain" description="DUF6533" evidence="2">
    <location>
        <begin position="24"/>
        <end position="69"/>
    </location>
</feature>
<gene>
    <name evidence="3" type="ORF">GSI_10113</name>
</gene>
<dbReference type="OrthoDB" id="2802907at2759"/>
<reference evidence="3 4" key="1">
    <citation type="journal article" date="2015" name="Sci. Rep.">
        <title>Chromosome-level genome map provides insights into diverse defense mechanisms in the medicinal fungus Ganoderma sinense.</title>
        <authorList>
            <person name="Zhu Y."/>
            <person name="Xu J."/>
            <person name="Sun C."/>
            <person name="Zhou S."/>
            <person name="Xu H."/>
            <person name="Nelson D.R."/>
            <person name="Qian J."/>
            <person name="Song J."/>
            <person name="Luo H."/>
            <person name="Xiang L."/>
            <person name="Li Y."/>
            <person name="Xu Z."/>
            <person name="Ji A."/>
            <person name="Wang L."/>
            <person name="Lu S."/>
            <person name="Hayward A."/>
            <person name="Sun W."/>
            <person name="Li X."/>
            <person name="Schwartz D.C."/>
            <person name="Wang Y."/>
            <person name="Chen S."/>
        </authorList>
    </citation>
    <scope>NUCLEOTIDE SEQUENCE [LARGE SCALE GENOMIC DNA]</scope>
    <source>
        <strain evidence="3 4">ZZ0214-1</strain>
    </source>
</reference>
<evidence type="ECO:0000256" key="1">
    <source>
        <dbReference type="SAM" id="Phobius"/>
    </source>
</evidence>
<dbReference type="InterPro" id="IPR045340">
    <property type="entry name" value="DUF6533"/>
</dbReference>
<dbReference type="Proteomes" id="UP000230002">
    <property type="component" value="Unassembled WGS sequence"/>
</dbReference>
<evidence type="ECO:0000313" key="4">
    <source>
        <dbReference type="Proteomes" id="UP000230002"/>
    </source>
</evidence>
<proteinExistence type="predicted"/>
<name>A0A2G8RZP5_9APHY</name>
<keyword evidence="4" id="KW-1185">Reference proteome</keyword>
<dbReference type="EMBL" id="AYKW01000034">
    <property type="protein sequence ID" value="PIL26975.1"/>
    <property type="molecule type" value="Genomic_DNA"/>
</dbReference>
<feature type="transmembrane region" description="Helical" evidence="1">
    <location>
        <begin position="103"/>
        <end position="124"/>
    </location>
</feature>
<dbReference type="AlphaFoldDB" id="A0A2G8RZP5"/>
<feature type="transmembrane region" description="Helical" evidence="1">
    <location>
        <begin position="211"/>
        <end position="233"/>
    </location>
</feature>
<evidence type="ECO:0000313" key="3">
    <source>
        <dbReference type="EMBL" id="PIL26975.1"/>
    </source>
</evidence>
<accession>A0A2G8RZP5</accession>
<feature type="transmembrane region" description="Helical" evidence="1">
    <location>
        <begin position="145"/>
        <end position="168"/>
    </location>
</feature>
<comment type="caution">
    <text evidence="3">The sequence shown here is derived from an EMBL/GenBank/DDBJ whole genome shotgun (WGS) entry which is preliminary data.</text>
</comment>
<keyword evidence="1" id="KW-0472">Membrane</keyword>
<dbReference type="Pfam" id="PF20151">
    <property type="entry name" value="DUF6533"/>
    <property type="match status" value="1"/>
</dbReference>